<dbReference type="EMBL" id="MXAV01000050">
    <property type="protein sequence ID" value="PKY09784.1"/>
    <property type="molecule type" value="Genomic_DNA"/>
</dbReference>
<proteinExistence type="inferred from homology"/>
<accession>A0A2I1DIT3</accession>
<dbReference type="InterPro" id="IPR050534">
    <property type="entry name" value="Coronavir_polyprotein_1ab"/>
</dbReference>
<feature type="domain" description="DNA2/NAM7 helicase-like C-terminal" evidence="7">
    <location>
        <begin position="775"/>
        <end position="954"/>
    </location>
</feature>
<comment type="caution">
    <text evidence="8">The sequence shown here is derived from an EMBL/GenBank/DDBJ whole genome shotgun (WGS) entry which is preliminary data.</text>
</comment>
<protein>
    <recommendedName>
        <fullName evidence="10">DNA2/NAM7 helicase-like C-terminal domain-containing protein</fullName>
    </recommendedName>
</protein>
<dbReference type="GO" id="GO:0005524">
    <property type="term" value="F:ATP binding"/>
    <property type="evidence" value="ECO:0007669"/>
    <property type="project" value="UniProtKB-KW"/>
</dbReference>
<dbReference type="Gene3D" id="3.40.50.300">
    <property type="entry name" value="P-loop containing nucleotide triphosphate hydrolases"/>
    <property type="match status" value="2"/>
</dbReference>
<evidence type="ECO:0000259" key="6">
    <source>
        <dbReference type="Pfam" id="PF13086"/>
    </source>
</evidence>
<feature type="domain" description="DNA2/NAM7 helicase helicase" evidence="6">
    <location>
        <begin position="276"/>
        <end position="359"/>
    </location>
</feature>
<evidence type="ECO:0000256" key="3">
    <source>
        <dbReference type="ARBA" id="ARBA00022801"/>
    </source>
</evidence>
<dbReference type="Pfam" id="PF13087">
    <property type="entry name" value="AAA_12"/>
    <property type="match status" value="1"/>
</dbReference>
<keyword evidence="4" id="KW-0347">Helicase</keyword>
<dbReference type="AlphaFoldDB" id="A0A2I1DIT3"/>
<dbReference type="PANTHER" id="PTHR43788:SF8">
    <property type="entry name" value="DNA-BINDING PROTEIN SMUBP-2"/>
    <property type="match status" value="1"/>
</dbReference>
<name>A0A2I1DIT3_9PROT</name>
<reference evidence="8 9" key="1">
    <citation type="submission" date="2017-03" db="EMBL/GenBank/DDBJ databases">
        <title>Draft genime sequence of the acidophilic sulfur-oxidizing bacterium Acidithiobacillus sp. SH, isolated from seawater.</title>
        <authorList>
            <person name="Sharmin S."/>
            <person name="Tokuhisa M."/>
            <person name="Kanao T."/>
            <person name="Kamimura K."/>
        </authorList>
    </citation>
    <scope>NUCLEOTIDE SEQUENCE [LARGE SCALE GENOMIC DNA]</scope>
    <source>
        <strain evidence="8 9">SH</strain>
    </source>
</reference>
<evidence type="ECO:0008006" key="10">
    <source>
        <dbReference type="Google" id="ProtNLM"/>
    </source>
</evidence>
<organism evidence="8 9">
    <name type="scientific">Acidithiobacillus marinus</name>
    <dbReference type="NCBI Taxonomy" id="187490"/>
    <lineage>
        <taxon>Bacteria</taxon>
        <taxon>Pseudomonadati</taxon>
        <taxon>Pseudomonadota</taxon>
        <taxon>Acidithiobacillia</taxon>
        <taxon>Acidithiobacillales</taxon>
        <taxon>Acidithiobacillaceae</taxon>
        <taxon>Acidithiobacillus</taxon>
    </lineage>
</organism>
<dbReference type="OrthoDB" id="9757917at2"/>
<dbReference type="SUPFAM" id="SSF52540">
    <property type="entry name" value="P-loop containing nucleoside triphosphate hydrolases"/>
    <property type="match status" value="1"/>
</dbReference>
<evidence type="ECO:0000259" key="7">
    <source>
        <dbReference type="Pfam" id="PF13087"/>
    </source>
</evidence>
<dbReference type="PANTHER" id="PTHR43788">
    <property type="entry name" value="DNA2/NAM7 HELICASE FAMILY MEMBER"/>
    <property type="match status" value="1"/>
</dbReference>
<dbReference type="InterPro" id="IPR041677">
    <property type="entry name" value="DNA2/NAM7_AAA_11"/>
</dbReference>
<evidence type="ECO:0000256" key="4">
    <source>
        <dbReference type="ARBA" id="ARBA00022806"/>
    </source>
</evidence>
<dbReference type="InterPro" id="IPR027417">
    <property type="entry name" value="P-loop_NTPase"/>
</dbReference>
<gene>
    <name evidence="8" type="ORF">B1757_13140</name>
</gene>
<evidence type="ECO:0000256" key="2">
    <source>
        <dbReference type="ARBA" id="ARBA00022741"/>
    </source>
</evidence>
<dbReference type="Proteomes" id="UP000234329">
    <property type="component" value="Unassembled WGS sequence"/>
</dbReference>
<dbReference type="GO" id="GO:0004386">
    <property type="term" value="F:helicase activity"/>
    <property type="evidence" value="ECO:0007669"/>
    <property type="project" value="UniProtKB-KW"/>
</dbReference>
<evidence type="ECO:0000313" key="9">
    <source>
        <dbReference type="Proteomes" id="UP000234329"/>
    </source>
</evidence>
<keyword evidence="5" id="KW-0067">ATP-binding</keyword>
<comment type="similarity">
    <text evidence="1">Belongs to the DNA2/NAM7 helicase family.</text>
</comment>
<dbReference type="CDD" id="cd18808">
    <property type="entry name" value="SF1_C_Upf1"/>
    <property type="match status" value="1"/>
</dbReference>
<dbReference type="InterPro" id="IPR047187">
    <property type="entry name" value="SF1_C_Upf1"/>
</dbReference>
<dbReference type="Pfam" id="PF13086">
    <property type="entry name" value="AAA_11"/>
    <property type="match status" value="1"/>
</dbReference>
<dbReference type="InParanoid" id="A0A2I1DIT3"/>
<evidence type="ECO:0000256" key="5">
    <source>
        <dbReference type="ARBA" id="ARBA00022840"/>
    </source>
</evidence>
<evidence type="ECO:0000256" key="1">
    <source>
        <dbReference type="ARBA" id="ARBA00007913"/>
    </source>
</evidence>
<keyword evidence="2" id="KW-0547">Nucleotide-binding</keyword>
<dbReference type="GO" id="GO:0016787">
    <property type="term" value="F:hydrolase activity"/>
    <property type="evidence" value="ECO:0007669"/>
    <property type="project" value="UniProtKB-KW"/>
</dbReference>
<sequence length="1141" mass="126343">MKNSDAVARYWRKSLFDSSYAHVTIGEGTRDGFLLPDGGAGGWQIHKDVLRGIGHPNGGSFLLGIGGISRSTGRESMRHITPILLVPIEVDREGRTAPDFDAGGPWVQRALFFRPFNFADSEKTEWKVSSYALLGDAGEKPVEDLPWENRWQVAMPMIDKLLKLVSGGTNPWSRDNGASFMEDMRGKIPEGWVMERSVFFIPSPAGEINRTKMTGPLLVAYDQIMEAMLSGTPPELVENFTRTGDHLKHRGAPLGMEDPLYTMQAHVAQIGDAFSLDRDQRRAAQTAAVMEKGDILAIEGPPGTGKTALIQALVADVAVKAALMTPDDPGKVLISSANNQAIENVLEVFANCGGYQKDTALLTQRWLPSIGSVGLHLAAYSRAANVDSSLWKWPTYFPGMESVTTISQMRDDFLSGLSWETYRAMYAKQFGAQPDSPDSAAQTILGQMRKMAEKNRNEIAQYRKVQESLDRAWAMKKRKGYAIGIESTWREKLRAAKAVYDEQLTMDANATSRILQMVPGAKKKRESQRTEALRKAGVTVPWENMADWMRGLAMEIKEAGTITKHLREAFGDQATLESIGTSVADCPQLQEKDAALDTTERAELFWLAVHYWEARWLSEMAKRKANARGQVPAWDYATDRKMSEEGWRLRFMAFPVMVSTLYSAPKFFSSRNRELLIELADLVIIDEAGQVSPELGLPTIALGKKLVMLGDESQTEPIWTTSEEMDRENLATSEVKGYEKYEDMRDMGVTAYGTSLQSRAYATDTTGHQRMEKDEHLSGAGITLSIHRRSCEPVMQIFNRISYHGRLQCAREVNERAIAQGLTPLQYMHIPGFSKKSGESRVNEIEARSIAAWVAANRERLIEIYETQALDKVLGIVTPYAAQAITITNALRQAGVMDHITVGTIHKLQGAEREMVIFSPTVGYGDATSFFDGSANMINVATSRAKDCLMIAGNLDMTPAAPTIYSRTVAYLVEYGQEISINGAMQKNMQDLDGYRFDAAEVDWGEHLKNQVQSMIKDTQSTEIEITVGKQDDLDMLRPGAGIYEAIMEAVDQRGAKVTIYGRPDWEMKDRLDLSRAASANVTIHPLYAPYNGSMIAALSKNASCALAVSALARSVEDAPHQRAPGIFYCGTGVRGMLKKA</sequence>
<keyword evidence="9" id="KW-1185">Reference proteome</keyword>
<dbReference type="RefSeq" id="WP_101538757.1">
    <property type="nucleotide sequence ID" value="NZ_MXAV01000050.1"/>
</dbReference>
<keyword evidence="3" id="KW-0378">Hydrolase</keyword>
<evidence type="ECO:0000313" key="8">
    <source>
        <dbReference type="EMBL" id="PKY09784.1"/>
    </source>
</evidence>
<dbReference type="InterPro" id="IPR041679">
    <property type="entry name" value="DNA2/NAM7-like_C"/>
</dbReference>